<evidence type="ECO:0000256" key="1">
    <source>
        <dbReference type="ARBA" id="ARBA00006484"/>
    </source>
</evidence>
<name>A0A6J7H6F3_9ZZZZ</name>
<dbReference type="AlphaFoldDB" id="A0A6J7H6F3"/>
<dbReference type="Gene3D" id="3.40.50.720">
    <property type="entry name" value="NAD(P)-binding Rossmann-like Domain"/>
    <property type="match status" value="1"/>
</dbReference>
<dbReference type="PANTHER" id="PTHR42760">
    <property type="entry name" value="SHORT-CHAIN DEHYDROGENASES/REDUCTASES FAMILY MEMBER"/>
    <property type="match status" value="1"/>
</dbReference>
<dbReference type="PRINTS" id="PR00080">
    <property type="entry name" value="SDRFAMILY"/>
</dbReference>
<dbReference type="PRINTS" id="PR00081">
    <property type="entry name" value="GDHRDH"/>
</dbReference>
<sequence>MAEEFLKNVTDRFRLDGKVAVVTGASYGLGVLFAETLASAGADLVLTARSLDKLQTTKELVESYGRRCITVSADIRVYAEVEAVIDAGVAEFGHIDVMVNNAGIGDPRGLHSEILEPEKPKEELETDLIGTWYGCRAVAPRMLRRGRGSIINISSMLGMAGSEHRTPGYVTAKAGVNMLTKHLGCEWADRGVRVNALAPNYFMSEATRWMFEQSGMDEWVRSRTPMRRAGDPVDLVGPLLFLASDASSYLTGTIIPVDGGWSASAGYAQLTPPFDSWDENNQPIVPEV</sequence>
<protein>
    <submittedName>
        <fullName evidence="2">Unannotated protein</fullName>
    </submittedName>
</protein>
<organism evidence="2">
    <name type="scientific">freshwater metagenome</name>
    <dbReference type="NCBI Taxonomy" id="449393"/>
    <lineage>
        <taxon>unclassified sequences</taxon>
        <taxon>metagenomes</taxon>
        <taxon>ecological metagenomes</taxon>
    </lineage>
</organism>
<evidence type="ECO:0000313" key="2">
    <source>
        <dbReference type="EMBL" id="CAB4911299.1"/>
    </source>
</evidence>
<comment type="similarity">
    <text evidence="1">Belongs to the short-chain dehydrogenases/reductases (SDR) family.</text>
</comment>
<dbReference type="GO" id="GO:0016616">
    <property type="term" value="F:oxidoreductase activity, acting on the CH-OH group of donors, NAD or NADP as acceptor"/>
    <property type="evidence" value="ECO:0007669"/>
    <property type="project" value="TreeGrafter"/>
</dbReference>
<proteinExistence type="inferred from homology"/>
<dbReference type="Pfam" id="PF13561">
    <property type="entry name" value="adh_short_C2"/>
    <property type="match status" value="1"/>
</dbReference>
<dbReference type="FunFam" id="3.40.50.720:FF:000084">
    <property type="entry name" value="Short-chain dehydrogenase reductase"/>
    <property type="match status" value="1"/>
</dbReference>
<gene>
    <name evidence="2" type="ORF">UFOPK3610_00816</name>
</gene>
<dbReference type="InterPro" id="IPR036291">
    <property type="entry name" value="NAD(P)-bd_dom_sf"/>
</dbReference>
<reference evidence="2" key="1">
    <citation type="submission" date="2020-05" db="EMBL/GenBank/DDBJ databases">
        <authorList>
            <person name="Chiriac C."/>
            <person name="Salcher M."/>
            <person name="Ghai R."/>
            <person name="Kavagutti S V."/>
        </authorList>
    </citation>
    <scope>NUCLEOTIDE SEQUENCE</scope>
</reference>
<dbReference type="InterPro" id="IPR002347">
    <property type="entry name" value="SDR_fam"/>
</dbReference>
<accession>A0A6J7H6F3</accession>
<dbReference type="SUPFAM" id="SSF51735">
    <property type="entry name" value="NAD(P)-binding Rossmann-fold domains"/>
    <property type="match status" value="1"/>
</dbReference>
<dbReference type="EMBL" id="CAFBMR010000024">
    <property type="protein sequence ID" value="CAB4911299.1"/>
    <property type="molecule type" value="Genomic_DNA"/>
</dbReference>